<keyword evidence="1" id="KW-0175">Coiled coil</keyword>
<proteinExistence type="predicted"/>
<evidence type="ECO:0000313" key="2">
    <source>
        <dbReference type="EMBL" id="CAL2104185.1"/>
    </source>
</evidence>
<dbReference type="PROSITE" id="PS51257">
    <property type="entry name" value="PROKAR_LIPOPROTEIN"/>
    <property type="match status" value="1"/>
</dbReference>
<name>A0ABP1F0W7_9FLAO</name>
<reference evidence="2 3" key="1">
    <citation type="submission" date="2024-05" db="EMBL/GenBank/DDBJ databases">
        <authorList>
            <person name="Duchaud E."/>
        </authorList>
    </citation>
    <scope>NUCLEOTIDE SEQUENCE [LARGE SCALE GENOMIC DNA]</scope>
    <source>
        <strain evidence="2">Ena-SAMPLE-TAB-13-05-2024-13:56:06:370-140308</strain>
    </source>
</reference>
<feature type="coiled-coil region" evidence="1">
    <location>
        <begin position="334"/>
        <end position="361"/>
    </location>
</feature>
<dbReference type="RefSeq" id="WP_348721686.1">
    <property type="nucleotide sequence ID" value="NZ_CAXJIO010000015.1"/>
</dbReference>
<organism evidence="2 3">
    <name type="scientific">Tenacibaculum polynesiense</name>
    <dbReference type="NCBI Taxonomy" id="3137857"/>
    <lineage>
        <taxon>Bacteria</taxon>
        <taxon>Pseudomonadati</taxon>
        <taxon>Bacteroidota</taxon>
        <taxon>Flavobacteriia</taxon>
        <taxon>Flavobacteriales</taxon>
        <taxon>Flavobacteriaceae</taxon>
        <taxon>Tenacibaculum</taxon>
    </lineage>
</organism>
<comment type="caution">
    <text evidence="2">The sequence shown here is derived from an EMBL/GenBank/DDBJ whole genome shotgun (WGS) entry which is preliminary data.</text>
</comment>
<sequence length="508" mass="61147">MKLLTRHIIFQLFLVGCLQAQVSDTLLRYADELHQKTSKEQQFPATNYLAEFPFNFYIKKKSLVNDYKIKLKELESKQFLQDIGLVFKASTNYNFRDAFDEEQNSFNKFRFRTELEWNILKNGFTHNRTKALQKLNEAEHLKLQNNRVKKQLWRRQFRIDYSYIANKEALLLFNSFLNFENNYFDFLNKLYVQSLIKRERLIEVGNQIHILKNQLIHIQKKNTLLKDSISNNALLIEKLPIFKIRIDSMYLSAQAYNNDFLQENIKLNHRAINDLNLSFYINQNFNHSLTRNQYFPAVGIRFKAPIRFNKRQQIVKTKLQLLAAQERNKNVGQYNRLITHMNSYNEIIKDLQNQYKNWKVVEERIRVFELLKEEYDNFKTGLLILELTEEKFKILENCIQLRRQLCTALAQLFELYPKENLHEILVPYSFEENNQQQPILFTQSDQHNLDFQYEFIKTQQQFYIHVLKQDTEIQLYLRSKKIAFKIVNKAYIKTIEQVINKELKQLAL</sequence>
<evidence type="ECO:0000256" key="1">
    <source>
        <dbReference type="SAM" id="Coils"/>
    </source>
</evidence>
<accession>A0ABP1F0W7</accession>
<gene>
    <name evidence="2" type="ORF">T190423A01A_60122</name>
</gene>
<keyword evidence="3" id="KW-1185">Reference proteome</keyword>
<evidence type="ECO:0000313" key="3">
    <source>
        <dbReference type="Proteomes" id="UP001497527"/>
    </source>
</evidence>
<dbReference type="Proteomes" id="UP001497527">
    <property type="component" value="Unassembled WGS sequence"/>
</dbReference>
<dbReference type="EMBL" id="CAXJIO010000015">
    <property type="protein sequence ID" value="CAL2104185.1"/>
    <property type="molecule type" value="Genomic_DNA"/>
</dbReference>
<protein>
    <recommendedName>
        <fullName evidence="4">Outer membrane protein TolC</fullName>
    </recommendedName>
</protein>
<evidence type="ECO:0008006" key="4">
    <source>
        <dbReference type="Google" id="ProtNLM"/>
    </source>
</evidence>